<sequence>MNALYWIKKEDNWATFIANRVNGIWKLTDPEAWKFNPTDLPSRRCNLKALLKSHWWDAVSIPLPEDRVRDAAVFVATGIDLCGPLFLKTDNKCWIVLAPCAVYRTVHLELVSSLSTECFILALRWFIAKRGRPTTIYSDNGKNLVGTSNLLQKIDWEKIENFASEKRISWKFSPPAAPWWGGSWERLIGLLKSILRKVLGKACLSEEELVTVLCDAESLINSRPLTYL</sequence>
<dbReference type="InterPro" id="IPR036397">
    <property type="entry name" value="RNaseH_sf"/>
</dbReference>
<dbReference type="InterPro" id="IPR001584">
    <property type="entry name" value="Integrase_cat-core"/>
</dbReference>
<evidence type="ECO:0000259" key="1">
    <source>
        <dbReference type="PROSITE" id="PS50994"/>
    </source>
</evidence>
<dbReference type="Gene3D" id="3.30.420.10">
    <property type="entry name" value="Ribonuclease H-like superfamily/Ribonuclease H"/>
    <property type="match status" value="1"/>
</dbReference>
<dbReference type="Proteomes" id="UP000887159">
    <property type="component" value="Unassembled WGS sequence"/>
</dbReference>
<dbReference type="PANTHER" id="PTHR47331">
    <property type="entry name" value="PHD-TYPE DOMAIN-CONTAINING PROTEIN"/>
    <property type="match status" value="1"/>
</dbReference>
<reference evidence="2" key="1">
    <citation type="submission" date="2020-08" db="EMBL/GenBank/DDBJ databases">
        <title>Multicomponent nature underlies the extraordinary mechanical properties of spider dragline silk.</title>
        <authorList>
            <person name="Kono N."/>
            <person name="Nakamura H."/>
            <person name="Mori M."/>
            <person name="Yoshida Y."/>
            <person name="Ohtoshi R."/>
            <person name="Malay A.D."/>
            <person name="Moran D.A.P."/>
            <person name="Tomita M."/>
            <person name="Numata K."/>
            <person name="Arakawa K."/>
        </authorList>
    </citation>
    <scope>NUCLEOTIDE SEQUENCE</scope>
</reference>
<dbReference type="AlphaFoldDB" id="A0A8X6S9B3"/>
<dbReference type="GO" id="GO:0003676">
    <property type="term" value="F:nucleic acid binding"/>
    <property type="evidence" value="ECO:0007669"/>
    <property type="project" value="InterPro"/>
</dbReference>
<accession>A0A8X6S9B3</accession>
<organism evidence="2 3">
    <name type="scientific">Trichonephila clavipes</name>
    <name type="common">Golden silk orbweaver</name>
    <name type="synonym">Nephila clavipes</name>
    <dbReference type="NCBI Taxonomy" id="2585209"/>
    <lineage>
        <taxon>Eukaryota</taxon>
        <taxon>Metazoa</taxon>
        <taxon>Ecdysozoa</taxon>
        <taxon>Arthropoda</taxon>
        <taxon>Chelicerata</taxon>
        <taxon>Arachnida</taxon>
        <taxon>Araneae</taxon>
        <taxon>Araneomorphae</taxon>
        <taxon>Entelegynae</taxon>
        <taxon>Araneoidea</taxon>
        <taxon>Nephilidae</taxon>
        <taxon>Trichonephila</taxon>
    </lineage>
</organism>
<gene>
    <name evidence="2" type="primary">AVEN_86580_1</name>
    <name evidence="2" type="ORF">TNCV_1354871</name>
</gene>
<protein>
    <submittedName>
        <fullName evidence="2">Integrase catalytic domain-containing protein</fullName>
    </submittedName>
</protein>
<dbReference type="InterPro" id="IPR012337">
    <property type="entry name" value="RNaseH-like_sf"/>
</dbReference>
<dbReference type="EMBL" id="BMAU01021280">
    <property type="protein sequence ID" value="GFY08071.1"/>
    <property type="molecule type" value="Genomic_DNA"/>
</dbReference>
<dbReference type="PANTHER" id="PTHR47331:SF2">
    <property type="match status" value="1"/>
</dbReference>
<evidence type="ECO:0000313" key="2">
    <source>
        <dbReference type="EMBL" id="GFY08071.1"/>
    </source>
</evidence>
<evidence type="ECO:0000313" key="3">
    <source>
        <dbReference type="Proteomes" id="UP000887159"/>
    </source>
</evidence>
<keyword evidence="3" id="KW-1185">Reference proteome</keyword>
<dbReference type="GO" id="GO:0015074">
    <property type="term" value="P:DNA integration"/>
    <property type="evidence" value="ECO:0007669"/>
    <property type="project" value="InterPro"/>
</dbReference>
<feature type="domain" description="Integrase catalytic" evidence="1">
    <location>
        <begin position="60"/>
        <end position="228"/>
    </location>
</feature>
<proteinExistence type="predicted"/>
<name>A0A8X6S9B3_TRICX</name>
<dbReference type="PROSITE" id="PS50994">
    <property type="entry name" value="INTEGRASE"/>
    <property type="match status" value="1"/>
</dbReference>
<comment type="caution">
    <text evidence="2">The sequence shown here is derived from an EMBL/GenBank/DDBJ whole genome shotgun (WGS) entry which is preliminary data.</text>
</comment>
<dbReference type="SUPFAM" id="SSF53098">
    <property type="entry name" value="Ribonuclease H-like"/>
    <property type="match status" value="1"/>
</dbReference>